<accession>A0A427Y2F0</accession>
<feature type="compositionally biased region" description="Basic and acidic residues" evidence="11">
    <location>
        <begin position="945"/>
        <end position="954"/>
    </location>
</feature>
<dbReference type="EMBL" id="RSCD01000021">
    <property type="protein sequence ID" value="RSH85304.1"/>
    <property type="molecule type" value="Genomic_DNA"/>
</dbReference>
<dbReference type="InterPro" id="IPR004773">
    <property type="entry name" value="K/Na_transp_Trk1/HKT1"/>
</dbReference>
<feature type="compositionally biased region" description="Basic and acidic residues" evidence="11">
    <location>
        <begin position="165"/>
        <end position="174"/>
    </location>
</feature>
<comment type="similarity">
    <text evidence="2 10">Belongs to the TrkH potassium transport family.</text>
</comment>
<feature type="compositionally biased region" description="Basic residues" evidence="11">
    <location>
        <begin position="203"/>
        <end position="214"/>
    </location>
</feature>
<dbReference type="GO" id="GO:0140107">
    <property type="term" value="F:high-affinity potassium ion transmembrane transporter activity"/>
    <property type="evidence" value="ECO:0007669"/>
    <property type="project" value="TreeGrafter"/>
</dbReference>
<evidence type="ECO:0000256" key="6">
    <source>
        <dbReference type="ARBA" id="ARBA00022958"/>
    </source>
</evidence>
<dbReference type="GO" id="GO:1990573">
    <property type="term" value="P:potassium ion import across plasma membrane"/>
    <property type="evidence" value="ECO:0007669"/>
    <property type="project" value="TreeGrafter"/>
</dbReference>
<gene>
    <name evidence="12" type="primary">TRK1</name>
    <name evidence="12" type="ORF">EHS25_005111</name>
</gene>
<evidence type="ECO:0000256" key="4">
    <source>
        <dbReference type="ARBA" id="ARBA00022538"/>
    </source>
</evidence>
<feature type="region of interest" description="Disordered" evidence="11">
    <location>
        <begin position="866"/>
        <end position="984"/>
    </location>
</feature>
<proteinExistence type="inferred from homology"/>
<dbReference type="PANTHER" id="PTHR31064:SF30">
    <property type="entry name" value="HIGH-AFFINITY POTASSIUM TRANSPORT PROTEIN-RELATED"/>
    <property type="match status" value="1"/>
</dbReference>
<dbReference type="STRING" id="1890683.A0A427Y2F0"/>
<dbReference type="InterPro" id="IPR015958">
    <property type="entry name" value="Trk1_fungi"/>
</dbReference>
<keyword evidence="6 10" id="KW-0630">Potassium</keyword>
<keyword evidence="4 10" id="KW-0633">Potassium transport</keyword>
<evidence type="ECO:0000256" key="9">
    <source>
        <dbReference type="ARBA" id="ARBA00023136"/>
    </source>
</evidence>
<dbReference type="OrthoDB" id="9999863at2759"/>
<evidence type="ECO:0000256" key="3">
    <source>
        <dbReference type="ARBA" id="ARBA00022448"/>
    </source>
</evidence>
<keyword evidence="9 10" id="KW-0472">Membrane</keyword>
<keyword evidence="13" id="KW-1185">Reference proteome</keyword>
<reference evidence="12 13" key="1">
    <citation type="submission" date="2018-11" db="EMBL/GenBank/DDBJ databases">
        <title>Genome sequence of Saitozyma podzolica DSM 27192.</title>
        <authorList>
            <person name="Aliyu H."/>
            <person name="Gorte O."/>
            <person name="Ochsenreither K."/>
        </authorList>
    </citation>
    <scope>NUCLEOTIDE SEQUENCE [LARGE SCALE GENOMIC DNA]</scope>
    <source>
        <strain evidence="12 13">DSM 27192</strain>
    </source>
</reference>
<evidence type="ECO:0000256" key="10">
    <source>
        <dbReference type="PIRNR" id="PIRNR002450"/>
    </source>
</evidence>
<feature type="transmembrane region" description="Helical" evidence="10">
    <location>
        <begin position="799"/>
        <end position="818"/>
    </location>
</feature>
<dbReference type="NCBIfam" id="TIGR00934">
    <property type="entry name" value="2a38euk"/>
    <property type="match status" value="1"/>
</dbReference>
<feature type="transmembrane region" description="Helical" evidence="10">
    <location>
        <begin position="614"/>
        <end position="637"/>
    </location>
</feature>
<sequence length="984" mass="109063">MPSFPSLPKHLKMPSKATKLKVLLEKQLNFYRLHLLFFTFTPLILSGVMYGVSTAYHIAYIDCLFLCMSSMTVTGLATVDLSTLSAFQQFILFFQQIIGSLVFVSIVMIMVRQHFFRATFRHAIRERQKRSSSFSISKTISKVNPGQGLSNIRRKLSMSVVGGKTKGEPVEDSAHNGSPAPSSVEMKPVAVRASQDQAERPKTPVKHTKAKKGIKVSKDMIKRVEGGGVGMMNPMGWYDAEHIGTPDLTPTREEDRKLGRPSIVREEIPENAIQDELGEGDLSTRLDLLREERIGPEDRDSHEVEPPARIMVESPPPMEGPDEAPPSKVAYAGMALTDGGYMPRTATTRSIEGASRFPRTGTTGEFPRTYSLRPTVSRKPEAKYSNFGGFPTPLEIIEKLASKAFPKASKSLSRTLTMPRANTISGRGSTIAEGDAAAKEVPYITFSAVVGRNSRFTGLTEDQVDELGGVEYRALRALLWIVVIYFVFVQFAGFIIMAPYVAAGGRYDYVFEEQPQLVSIWWFALFQSVSAFSNTGMSLVDQSMVPFQTAYLMIVVMIILILAGNTAFPIYLRATVWTIYKCVPKTSRLRETLKFLLDHPRRCFVYMFPSTQTWVLMIVMMGLTLIDWVSFLVLDIGTPAIESIPVGTRIIAGLLQSAAVRAAGFGIVPLSALAPAVKVLYVIMMYVSVYPIALSVRSTNVYEEKSLGLFGDEEDEEDMEYSEKGAQAVAKYVGWHARRQLAFDIWWLAFALWLLCIIERGPLNDTANATWFNIFSIIFELVSAYGTVGLSLGVPYDNYSFSGAFSVLGKLVVVAVMLRGRHRGLPVAIDRAVMLPKDFTAQEEQAFEEERSRRLSRRGSGLIPEDYRESFRRGSASGVSASRRDSSPFEGQSPVLSPTHRPSTSTSASHQHSQQSQYPSQHQHQHQQTYPTSPTALSFALPRTSTEEMRERGRSGTVGRSGTLSPVQESGMSRAPTRQARGGA</sequence>
<evidence type="ECO:0000256" key="7">
    <source>
        <dbReference type="ARBA" id="ARBA00022989"/>
    </source>
</evidence>
<evidence type="ECO:0000256" key="2">
    <source>
        <dbReference type="ARBA" id="ARBA00009137"/>
    </source>
</evidence>
<dbReference type="Proteomes" id="UP000279259">
    <property type="component" value="Unassembled WGS sequence"/>
</dbReference>
<evidence type="ECO:0000313" key="13">
    <source>
        <dbReference type="Proteomes" id="UP000279259"/>
    </source>
</evidence>
<feature type="transmembrane region" description="Helical" evidence="10">
    <location>
        <begin position="90"/>
        <end position="111"/>
    </location>
</feature>
<evidence type="ECO:0000256" key="5">
    <source>
        <dbReference type="ARBA" id="ARBA00022692"/>
    </source>
</evidence>
<dbReference type="GO" id="GO:0030007">
    <property type="term" value="P:intracellular potassium ion homeostasis"/>
    <property type="evidence" value="ECO:0007669"/>
    <property type="project" value="UniProtKB-UniRule"/>
</dbReference>
<feature type="transmembrane region" description="Helical" evidence="10">
    <location>
        <begin position="770"/>
        <end position="793"/>
    </location>
</feature>
<dbReference type="PIRSF" id="PIRSF002450">
    <property type="entry name" value="K+_transpter_TRK"/>
    <property type="match status" value="1"/>
</dbReference>
<dbReference type="Pfam" id="PF02386">
    <property type="entry name" value="TrkH"/>
    <property type="match status" value="1"/>
</dbReference>
<feature type="transmembrane region" description="Helical" evidence="10">
    <location>
        <begin position="477"/>
        <end position="500"/>
    </location>
</feature>
<feature type="transmembrane region" description="Helical" evidence="10">
    <location>
        <begin position="59"/>
        <end position="78"/>
    </location>
</feature>
<organism evidence="12 13">
    <name type="scientific">Saitozyma podzolica</name>
    <dbReference type="NCBI Taxonomy" id="1890683"/>
    <lineage>
        <taxon>Eukaryota</taxon>
        <taxon>Fungi</taxon>
        <taxon>Dikarya</taxon>
        <taxon>Basidiomycota</taxon>
        <taxon>Agaricomycotina</taxon>
        <taxon>Tremellomycetes</taxon>
        <taxon>Tremellales</taxon>
        <taxon>Trimorphomycetaceae</taxon>
        <taxon>Saitozyma</taxon>
    </lineage>
</organism>
<dbReference type="InterPro" id="IPR051143">
    <property type="entry name" value="TrkH_K-transport"/>
</dbReference>
<name>A0A427Y2F0_9TREE</name>
<feature type="transmembrane region" description="Helical" evidence="10">
    <location>
        <begin position="30"/>
        <end position="52"/>
    </location>
</feature>
<feature type="transmembrane region" description="Helical" evidence="10">
    <location>
        <begin position="551"/>
        <end position="571"/>
    </location>
</feature>
<comment type="caution">
    <text evidence="12">The sequence shown here is derived from an EMBL/GenBank/DDBJ whole genome shotgun (WGS) entry which is preliminary data.</text>
</comment>
<protein>
    <recommendedName>
        <fullName evidence="10">Potassium transport protein</fullName>
    </recommendedName>
</protein>
<dbReference type="AlphaFoldDB" id="A0A427Y2F0"/>
<keyword evidence="3 10" id="KW-0813">Transport</keyword>
<keyword evidence="7 10" id="KW-1133">Transmembrane helix</keyword>
<keyword evidence="5 10" id="KW-0812">Transmembrane</keyword>
<comment type="subcellular location">
    <subcellularLocation>
        <location evidence="1">Membrane</location>
        <topology evidence="1">Multi-pass membrane protein</topology>
    </subcellularLocation>
</comment>
<keyword evidence="8 10" id="KW-0406">Ion transport</keyword>
<feature type="region of interest" description="Disordered" evidence="11">
    <location>
        <begin position="163"/>
        <end position="214"/>
    </location>
</feature>
<feature type="transmembrane region" description="Helical" evidence="10">
    <location>
        <begin position="741"/>
        <end position="758"/>
    </location>
</feature>
<evidence type="ECO:0000256" key="8">
    <source>
        <dbReference type="ARBA" id="ARBA00023065"/>
    </source>
</evidence>
<feature type="compositionally biased region" description="Low complexity" evidence="11">
    <location>
        <begin position="902"/>
        <end position="935"/>
    </location>
</feature>
<dbReference type="InterPro" id="IPR003445">
    <property type="entry name" value="Cat_transpt"/>
</dbReference>
<evidence type="ECO:0000256" key="1">
    <source>
        <dbReference type="ARBA" id="ARBA00004141"/>
    </source>
</evidence>
<feature type="transmembrane region" description="Helical" evidence="10">
    <location>
        <begin position="658"/>
        <end position="687"/>
    </location>
</feature>
<evidence type="ECO:0000313" key="12">
    <source>
        <dbReference type="EMBL" id="RSH85304.1"/>
    </source>
</evidence>
<dbReference type="GO" id="GO:0005886">
    <property type="term" value="C:plasma membrane"/>
    <property type="evidence" value="ECO:0007669"/>
    <property type="project" value="InterPro"/>
</dbReference>
<dbReference type="PANTHER" id="PTHR31064">
    <property type="entry name" value="POTASSIUM TRANSPORT PROTEIN DDB_G0292412-RELATED"/>
    <property type="match status" value="1"/>
</dbReference>
<evidence type="ECO:0000256" key="11">
    <source>
        <dbReference type="SAM" id="MobiDB-lite"/>
    </source>
</evidence>